<dbReference type="Proteomes" id="UP001162261">
    <property type="component" value="Unassembled WGS sequence"/>
</dbReference>
<protein>
    <submittedName>
        <fullName evidence="4">Uncharacterized protein</fullName>
    </submittedName>
</protein>
<sequence>MNSEAVDSLYIKRFIETNELSDEEVSEPHYQEMIAWLDKFVTYFFHVREISSYKHVTYKKIYDVIKPIENSEFKIFVNNLLILNVLDDHFQACDLYSEDIISVDKEWINECILNQSYVDPFTEESISKEDFSKIISRYFSFTDEFKEYLKHDHS</sequence>
<evidence type="ECO:0000313" key="6">
    <source>
        <dbReference type="Proteomes" id="UP000276980"/>
    </source>
</evidence>
<organism evidence="4 5">
    <name type="scientific">Acinetobacter johnsonii</name>
    <dbReference type="NCBI Taxonomy" id="40214"/>
    <lineage>
        <taxon>Bacteria</taxon>
        <taxon>Pseudomonadati</taxon>
        <taxon>Pseudomonadota</taxon>
        <taxon>Gammaproteobacteria</taxon>
        <taxon>Moraxellales</taxon>
        <taxon>Moraxellaceae</taxon>
        <taxon>Acinetobacter</taxon>
    </lineage>
</organism>
<dbReference type="EMBL" id="CP022298">
    <property type="protein sequence ID" value="AZN62747.1"/>
    <property type="molecule type" value="Genomic_DNA"/>
</dbReference>
<dbReference type="EMBL" id="JAOCLH010000033">
    <property type="protein sequence ID" value="MDH2173573.1"/>
    <property type="molecule type" value="Genomic_DNA"/>
</dbReference>
<dbReference type="EMBL" id="JAOCDR010000074">
    <property type="protein sequence ID" value="MDH0657643.1"/>
    <property type="molecule type" value="Genomic_DNA"/>
</dbReference>
<reference evidence="2" key="3">
    <citation type="submission" date="2022-09" db="EMBL/GenBank/DDBJ databases">
        <title>Intensive care unit water sources are persistently colonized with multi-drug resistant bacteria and are the site of extensive horizontal gene transfer of antibiotic resistance genes.</title>
        <authorList>
            <person name="Diorio-Toth L."/>
        </authorList>
    </citation>
    <scope>NUCLEOTIDE SEQUENCE</scope>
    <source>
        <strain evidence="3">GD03649</strain>
        <strain evidence="2">GD03851</strain>
    </source>
</reference>
<dbReference type="AlphaFoldDB" id="A0A2W5SVM5"/>
<reference evidence="4 5" key="2">
    <citation type="submission" date="2017-11" db="EMBL/GenBank/DDBJ databases">
        <title>Infants hospitalized years apart are colonized by the same room-sourced microbial strains.</title>
        <authorList>
            <person name="Brooks B."/>
            <person name="Olm M.R."/>
            <person name="Firek B.A."/>
            <person name="Baker R."/>
            <person name="Thomas B.C."/>
            <person name="Morowitz M.J."/>
            <person name="Banfield J.F."/>
        </authorList>
    </citation>
    <scope>NUCLEOTIDE SEQUENCE [LARGE SCALE GENOMIC DNA]</scope>
    <source>
        <strain evidence="4">S2_003_000_R3_20</strain>
    </source>
</reference>
<dbReference type="EMBL" id="QFQJ01000076">
    <property type="protein sequence ID" value="PZQ86907.1"/>
    <property type="molecule type" value="Genomic_DNA"/>
</dbReference>
<name>A0A2W5SVM5_ACIJO</name>
<evidence type="ECO:0000313" key="1">
    <source>
        <dbReference type="EMBL" id="AZN62747.1"/>
    </source>
</evidence>
<dbReference type="Proteomes" id="UP001161099">
    <property type="component" value="Unassembled WGS sequence"/>
</dbReference>
<proteinExistence type="predicted"/>
<dbReference type="Proteomes" id="UP000276980">
    <property type="component" value="Chromosome"/>
</dbReference>
<dbReference type="RefSeq" id="WP_126034954.1">
    <property type="nucleotide sequence ID" value="NZ_BKWH01000020.1"/>
</dbReference>
<gene>
    <name evidence="1" type="ORF">CFH90_01290</name>
    <name evidence="4" type="ORF">DI542_12910</name>
    <name evidence="2" type="ORF">N5D11_16285</name>
    <name evidence="3" type="ORF">N5J46_14295</name>
</gene>
<evidence type="ECO:0000313" key="4">
    <source>
        <dbReference type="EMBL" id="PZQ86907.1"/>
    </source>
</evidence>
<evidence type="ECO:0000313" key="3">
    <source>
        <dbReference type="EMBL" id="MDH2173573.1"/>
    </source>
</evidence>
<evidence type="ECO:0000313" key="2">
    <source>
        <dbReference type="EMBL" id="MDH0657643.1"/>
    </source>
</evidence>
<evidence type="ECO:0000313" key="5">
    <source>
        <dbReference type="Proteomes" id="UP000249282"/>
    </source>
</evidence>
<dbReference type="Proteomes" id="UP000249282">
    <property type="component" value="Unassembled WGS sequence"/>
</dbReference>
<accession>A0A2W5SVM5</accession>
<reference evidence="1 6" key="1">
    <citation type="submission" date="2017-06" db="EMBL/GenBank/DDBJ databases">
        <title>Complete Genome Sequence of the Carbazole-Degrading Bacterium Acinetobacter johnsonii IC001.</title>
        <authorList>
            <person name="Vejarano F."/>
            <person name="Suzuki-Minakuchi C."/>
            <person name="Ohtsubo Y."/>
            <person name="Tsuda M."/>
            <person name="Okada K."/>
            <person name="Nojiri H."/>
        </authorList>
    </citation>
    <scope>NUCLEOTIDE SEQUENCE [LARGE SCALE GENOMIC DNA]</scope>
    <source>
        <strain evidence="1 6">IC001</strain>
    </source>
</reference>